<organism evidence="39 40">
    <name type="scientific">Sciurus carolinensis</name>
    <name type="common">Eastern gray squirrel</name>
    <dbReference type="NCBI Taxonomy" id="30640"/>
    <lineage>
        <taxon>Eukaryota</taxon>
        <taxon>Metazoa</taxon>
        <taxon>Chordata</taxon>
        <taxon>Craniata</taxon>
        <taxon>Vertebrata</taxon>
        <taxon>Euteleostomi</taxon>
        <taxon>Mammalia</taxon>
        <taxon>Eutheria</taxon>
        <taxon>Euarchontoglires</taxon>
        <taxon>Glires</taxon>
        <taxon>Rodentia</taxon>
        <taxon>Sciuromorpha</taxon>
        <taxon>Sciuridae</taxon>
        <taxon>Sciurinae</taxon>
        <taxon>Sciurini</taxon>
        <taxon>Sciurus</taxon>
    </lineage>
</organism>
<dbReference type="GO" id="GO:0004888">
    <property type="term" value="F:transmembrane signaling receptor activity"/>
    <property type="evidence" value="ECO:0007669"/>
    <property type="project" value="InterPro"/>
</dbReference>
<dbReference type="PANTHER" id="PTHR13096">
    <property type="entry name" value="MINA53 MYC INDUCED NUCLEAR ANTIGEN"/>
    <property type="match status" value="1"/>
</dbReference>
<comment type="cofactor">
    <cofactor evidence="1">
        <name>Fe(2+)</name>
        <dbReference type="ChEBI" id="CHEBI:29033"/>
    </cofactor>
</comment>
<evidence type="ECO:0000256" key="17">
    <source>
        <dbReference type="ARBA" id="ARBA00023136"/>
    </source>
</evidence>
<evidence type="ECO:0000256" key="20">
    <source>
        <dbReference type="ARBA" id="ARBA00023173"/>
    </source>
</evidence>
<dbReference type="Gene3D" id="2.70.170.10">
    <property type="entry name" value="Neurotransmitter-gated ion-channel ligand-binding domain"/>
    <property type="match status" value="1"/>
</dbReference>
<dbReference type="FunFam" id="2.60.120.650:FF:000032">
    <property type="entry name" value="Ribosomal oxygenase 2"/>
    <property type="match status" value="1"/>
</dbReference>
<evidence type="ECO:0000313" key="40">
    <source>
        <dbReference type="Proteomes" id="UP001166674"/>
    </source>
</evidence>
<evidence type="ECO:0000256" key="32">
    <source>
        <dbReference type="ARBA" id="ARBA00046256"/>
    </source>
</evidence>
<evidence type="ECO:0000256" key="8">
    <source>
        <dbReference type="ARBA" id="ARBA00022692"/>
    </source>
</evidence>
<dbReference type="GO" id="GO:0034707">
    <property type="term" value="C:chloride channel complex"/>
    <property type="evidence" value="ECO:0007669"/>
    <property type="project" value="UniProtKB-KW"/>
</dbReference>
<keyword evidence="17 36" id="KW-0472">Membrane</keyword>
<feature type="region of interest" description="Disordered" evidence="35">
    <location>
        <begin position="453"/>
        <end position="488"/>
    </location>
</feature>
<dbReference type="InterPro" id="IPR039994">
    <property type="entry name" value="NO66-like"/>
</dbReference>
<keyword evidence="7" id="KW-0597">Phosphoprotein</keyword>
<keyword evidence="15" id="KW-0805">Transcription regulation</keyword>
<name>A0AA41MZF3_SCICA</name>
<dbReference type="InterPro" id="IPR003347">
    <property type="entry name" value="JmjC_dom"/>
</dbReference>
<dbReference type="InterPro" id="IPR006029">
    <property type="entry name" value="Neurotrans-gated_channel_TM"/>
</dbReference>
<sequence length="1008" mass="112659">MVLASQLVFFFTYIWITLMPNAFATSDIKKPSPRCSTSVKHTCKKETRMKKDDNTKVRPMKYEQLLHIEDHDFAIRPGFGGEYYLYGFGGSPVPVGIDVQVESIDSISEVNMDFTMTFYLRHYWKDERLSFPSTTNKSMTFDHRLIKKIWVPDIFFVHSKRSFIHDTTMENFMLRVDPDGNVLFSVRITVSAMCLMDFSRFPLDTQNCSLELESYAYSEEDLMLYWKYGNKSLNTEEHISLSQFFIEEFSASSGLAFYSSTGITTVLTMSTIITGVSASMPQVSYIKAVDVYLWVSSLFVFLSVIEYAAVNYLTTVEERKQFKNRGKISGMYNIDAVEAMAFDGCYHDSETDMDQTSFSLHSEEGSMRGRSTGSPSTDSSRIKRRKSLGGHGLLKLGFPHLLCHSGQKKIYSLLLLAPAPSAGSRLGQEAGAGAAALRPGRARAAPPRQLAAARNRPCGVSEAMPAGGRAGSARRELRSSPPGLWDLGSGPESSLALVAAGPGTRLNRFGSPELGPCGHAGTSGSRSSGCSRGCLRLLERLTQTMPKKAKPAGNGKEESPVPSKQVKAEAAGGPSILNFESPSGLFESLISPIKAETFFQEFWEQKPLLIQRNDPALATYYQSLFRLTDLKSLCSQGISYGRDVNVCRCVNGKKKVLNKDGKAHFLQLRKDFDQKRATIQFHQPQRFKDELWRIQEKLECYFGSLVGSNVYITPGGSQGLPPHYDDVEVFILQLEGEKHWRLYPPTVALAREYSVEAEARIGAPTHEFTLKPGDLLYFPRGTIHQADTPPGLAHSTHVTISTYQNNSWGDFLLDTISGLVFDTAKKDVALRTGIPRQLLMQVETTTVATRRLSGFLRTLADRLEGTKELLSSDMKKDFVMHRLPPYYMGDGTELLTPGGKLPRLDSVVSLQFKDHIILTVGPDQDQSDEAQEKMVYIYHSLKNRREIHMMGNEEIESHGLRFPFSHVDALKQIWNSSAISVKDLKLTTDEEKESLVLSLWTECLIQVI</sequence>
<evidence type="ECO:0000256" key="23">
    <source>
        <dbReference type="ARBA" id="ARBA00023242"/>
    </source>
</evidence>
<dbReference type="InterPro" id="IPR036719">
    <property type="entry name" value="Neuro-gated_channel_TM_sf"/>
</dbReference>
<evidence type="ECO:0000256" key="9">
    <source>
        <dbReference type="ARBA" id="ARBA00022723"/>
    </source>
</evidence>
<evidence type="ECO:0000256" key="25">
    <source>
        <dbReference type="ARBA" id="ARBA00031054"/>
    </source>
</evidence>
<dbReference type="InterPro" id="IPR006201">
    <property type="entry name" value="Neur_channel"/>
</dbReference>
<keyword evidence="13" id="KW-0560">Oxidoreductase</keyword>
<keyword evidence="24" id="KW-0407">Ion channel</keyword>
<dbReference type="InterPro" id="IPR006202">
    <property type="entry name" value="Neur_chan_lig-bd"/>
</dbReference>
<evidence type="ECO:0000256" key="7">
    <source>
        <dbReference type="ARBA" id="ARBA00022553"/>
    </source>
</evidence>
<dbReference type="FunFam" id="3.90.930.40:FF:000002">
    <property type="entry name" value="Ribosomal oxygenase 2"/>
    <property type="match status" value="1"/>
</dbReference>
<dbReference type="Gene3D" id="3.90.930.40">
    <property type="match status" value="1"/>
</dbReference>
<evidence type="ECO:0000256" key="35">
    <source>
        <dbReference type="SAM" id="MobiDB-lite"/>
    </source>
</evidence>
<dbReference type="PROSITE" id="PS00236">
    <property type="entry name" value="NEUROTR_ION_CHANNEL"/>
    <property type="match status" value="1"/>
</dbReference>
<dbReference type="PANTHER" id="PTHR13096:SF7">
    <property type="entry name" value="RIBOSOMAL OXYGENASE 2"/>
    <property type="match status" value="1"/>
</dbReference>
<comment type="catalytic activity">
    <reaction evidence="34">
        <text>L-histidyl-[protein] + 2-oxoglutarate + O2 = (3S)-3-hydroxy-L-histidyl-[protein] + succinate + CO2</text>
        <dbReference type="Rhea" id="RHEA:54256"/>
        <dbReference type="Rhea" id="RHEA-COMP:9745"/>
        <dbReference type="Rhea" id="RHEA-COMP:13840"/>
        <dbReference type="ChEBI" id="CHEBI:15379"/>
        <dbReference type="ChEBI" id="CHEBI:16526"/>
        <dbReference type="ChEBI" id="CHEBI:16810"/>
        <dbReference type="ChEBI" id="CHEBI:29979"/>
        <dbReference type="ChEBI" id="CHEBI:30031"/>
        <dbReference type="ChEBI" id="CHEBI:138021"/>
        <dbReference type="EC" id="1.14.11.79"/>
    </reaction>
</comment>
<keyword evidence="11" id="KW-0223">Dioxygenase</keyword>
<dbReference type="GO" id="GO:0032453">
    <property type="term" value="F:histone H3K4 demethylase activity"/>
    <property type="evidence" value="ECO:0007669"/>
    <property type="project" value="TreeGrafter"/>
</dbReference>
<keyword evidence="4" id="KW-0813">Transport</keyword>
<evidence type="ECO:0000256" key="4">
    <source>
        <dbReference type="ARBA" id="ARBA00022448"/>
    </source>
</evidence>
<dbReference type="Pfam" id="PF08007">
    <property type="entry name" value="JmjC_2"/>
    <property type="match status" value="1"/>
</dbReference>
<keyword evidence="21" id="KW-0325">Glycoprotein</keyword>
<keyword evidence="9" id="KW-0479">Metal-binding</keyword>
<comment type="function">
    <text evidence="32">Oxygenase that can act as both a histone lysine demethylase and a ribosomal histidine hydroxylase. Is involved in the demethylation of trimethylated 'Lys-9' on histone H3 (H3K9me3), leading to an increase in ribosomal RNA expression. Also catalyzes the hydroxylation of 60S ribosomal protein L27a on 'His-39'. May play an important role in cell growth and survival. May be involved in ribosome biogenesis, most likely during the assembly process of pre-ribosomal particles.</text>
</comment>
<proteinExistence type="inferred from homology"/>
<evidence type="ECO:0000256" key="31">
    <source>
        <dbReference type="ARBA" id="ARBA00035031"/>
    </source>
</evidence>
<evidence type="ECO:0000256" key="21">
    <source>
        <dbReference type="ARBA" id="ARBA00023180"/>
    </source>
</evidence>
<dbReference type="SUPFAM" id="SSF90112">
    <property type="entry name" value="Neurotransmitter-gated ion-channel transmembrane pore"/>
    <property type="match status" value="1"/>
</dbReference>
<dbReference type="GO" id="GO:0046872">
    <property type="term" value="F:metal ion binding"/>
    <property type="evidence" value="ECO:0007669"/>
    <property type="project" value="UniProtKB-KW"/>
</dbReference>
<dbReference type="GO" id="GO:0042254">
    <property type="term" value="P:ribosome biogenesis"/>
    <property type="evidence" value="ECO:0007669"/>
    <property type="project" value="UniProtKB-KW"/>
</dbReference>
<evidence type="ECO:0000256" key="12">
    <source>
        <dbReference type="ARBA" id="ARBA00022989"/>
    </source>
</evidence>
<feature type="domain" description="JmjC" evidence="38">
    <location>
        <begin position="683"/>
        <end position="815"/>
    </location>
</feature>
<dbReference type="GO" id="GO:0005254">
    <property type="term" value="F:chloride channel activity"/>
    <property type="evidence" value="ECO:0007669"/>
    <property type="project" value="UniProtKB-KW"/>
</dbReference>
<dbReference type="GO" id="GO:0036139">
    <property type="term" value="F:peptidyl-histidine dioxygenase activity"/>
    <property type="evidence" value="ECO:0007669"/>
    <property type="project" value="UniProtKB-EC"/>
</dbReference>
<evidence type="ECO:0000256" key="33">
    <source>
        <dbReference type="ARBA" id="ARBA00047687"/>
    </source>
</evidence>
<dbReference type="Pfam" id="PF20514">
    <property type="entry name" value="WHD_ROXA"/>
    <property type="match status" value="1"/>
</dbReference>
<dbReference type="GO" id="GO:0051864">
    <property type="term" value="F:histone H3K36 demethylase activity"/>
    <property type="evidence" value="ECO:0007669"/>
    <property type="project" value="TreeGrafter"/>
</dbReference>
<dbReference type="PRINTS" id="PR00252">
    <property type="entry name" value="NRIONCHANNEL"/>
</dbReference>
<keyword evidence="12 36" id="KW-1133">Transmembrane helix</keyword>
<feature type="transmembrane region" description="Helical" evidence="36">
    <location>
        <begin position="255"/>
        <end position="279"/>
    </location>
</feature>
<dbReference type="GO" id="GO:0005886">
    <property type="term" value="C:plasma membrane"/>
    <property type="evidence" value="ECO:0007669"/>
    <property type="project" value="UniProtKB-SubCell"/>
</dbReference>
<evidence type="ECO:0000256" key="1">
    <source>
        <dbReference type="ARBA" id="ARBA00001954"/>
    </source>
</evidence>
<dbReference type="Gene3D" id="6.10.250.2810">
    <property type="match status" value="1"/>
</dbReference>
<evidence type="ECO:0000256" key="11">
    <source>
        <dbReference type="ARBA" id="ARBA00022964"/>
    </source>
</evidence>
<dbReference type="FunFam" id="1.10.10.1500:FF:000002">
    <property type="entry name" value="ribosomal oxygenase 2 isoform X1"/>
    <property type="match status" value="1"/>
</dbReference>
<accession>A0AA41MZF3</accession>
<gene>
    <name evidence="39" type="ORF">SUZIE_160215</name>
</gene>
<evidence type="ECO:0000256" key="29">
    <source>
        <dbReference type="ARBA" id="ARBA00034360"/>
    </source>
</evidence>
<dbReference type="Proteomes" id="UP001166674">
    <property type="component" value="Unassembled WGS sequence"/>
</dbReference>
<dbReference type="AlphaFoldDB" id="A0AA41MZF3"/>
<comment type="subcellular location">
    <subcellularLocation>
        <location evidence="3">Cell membrane</location>
        <topology evidence="3">Multi-pass membrane protein</topology>
    </subcellularLocation>
    <subcellularLocation>
        <location evidence="2">Nucleus</location>
        <location evidence="2">Nucleolus</location>
    </subcellularLocation>
</comment>
<reference evidence="39" key="1">
    <citation type="submission" date="2020-03" db="EMBL/GenBank/DDBJ databases">
        <title>Studies in the Genomics of Life Span.</title>
        <authorList>
            <person name="Glass D."/>
        </authorList>
    </citation>
    <scope>NUCLEOTIDE SEQUENCE</scope>
    <source>
        <strain evidence="39">SUZIE</strain>
        <tissue evidence="39">Muscle</tissue>
    </source>
</reference>
<dbReference type="InterPro" id="IPR046799">
    <property type="entry name" value="ROXA-like_wH"/>
</dbReference>
<keyword evidence="5" id="KW-1003">Cell membrane</keyword>
<evidence type="ECO:0000256" key="34">
    <source>
        <dbReference type="ARBA" id="ARBA00049465"/>
    </source>
</evidence>
<keyword evidence="20" id="KW-0869">Chloride channel</keyword>
<evidence type="ECO:0000256" key="36">
    <source>
        <dbReference type="SAM" id="Phobius"/>
    </source>
</evidence>
<dbReference type="SUPFAM" id="SSF63712">
    <property type="entry name" value="Nicotinic receptor ligand binding domain-like"/>
    <property type="match status" value="1"/>
</dbReference>
<evidence type="ECO:0000256" key="37">
    <source>
        <dbReference type="SAM" id="SignalP"/>
    </source>
</evidence>
<dbReference type="Pfam" id="PF02931">
    <property type="entry name" value="Neur_chan_LBD"/>
    <property type="match status" value="1"/>
</dbReference>
<evidence type="ECO:0000256" key="26">
    <source>
        <dbReference type="ARBA" id="ARBA00034314"/>
    </source>
</evidence>
<dbReference type="Pfam" id="PF02932">
    <property type="entry name" value="Neur_chan_memb"/>
    <property type="match status" value="1"/>
</dbReference>
<comment type="caution">
    <text evidence="39">The sequence shown here is derived from an EMBL/GenBank/DDBJ whole genome shotgun (WGS) entry which is preliminary data.</text>
</comment>
<evidence type="ECO:0000256" key="2">
    <source>
        <dbReference type="ARBA" id="ARBA00004604"/>
    </source>
</evidence>
<evidence type="ECO:0000256" key="16">
    <source>
        <dbReference type="ARBA" id="ARBA00023065"/>
    </source>
</evidence>
<keyword evidence="22" id="KW-0868">Chloride</keyword>
<dbReference type="SUPFAM" id="SSF51197">
    <property type="entry name" value="Clavaminate synthase-like"/>
    <property type="match status" value="1"/>
</dbReference>
<evidence type="ECO:0000256" key="22">
    <source>
        <dbReference type="ARBA" id="ARBA00023214"/>
    </source>
</evidence>
<dbReference type="InterPro" id="IPR036734">
    <property type="entry name" value="Neur_chan_lig-bd_sf"/>
</dbReference>
<feature type="compositionally biased region" description="Polar residues" evidence="35">
    <location>
        <begin position="369"/>
        <end position="379"/>
    </location>
</feature>
<evidence type="ECO:0000259" key="38">
    <source>
        <dbReference type="PROSITE" id="PS51184"/>
    </source>
</evidence>
<evidence type="ECO:0000256" key="13">
    <source>
        <dbReference type="ARBA" id="ARBA00023002"/>
    </source>
</evidence>
<evidence type="ECO:0000256" key="30">
    <source>
        <dbReference type="ARBA" id="ARBA00034372"/>
    </source>
</evidence>
<keyword evidence="8 36" id="KW-0812">Transmembrane</keyword>
<evidence type="ECO:0000256" key="5">
    <source>
        <dbReference type="ARBA" id="ARBA00022475"/>
    </source>
</evidence>
<evidence type="ECO:0000256" key="6">
    <source>
        <dbReference type="ARBA" id="ARBA00022517"/>
    </source>
</evidence>
<evidence type="ECO:0000256" key="15">
    <source>
        <dbReference type="ARBA" id="ARBA00023015"/>
    </source>
</evidence>
<dbReference type="PRINTS" id="PR00253">
    <property type="entry name" value="GABAARECEPTR"/>
</dbReference>
<evidence type="ECO:0000256" key="14">
    <source>
        <dbReference type="ARBA" id="ARBA00023004"/>
    </source>
</evidence>
<evidence type="ECO:0000256" key="10">
    <source>
        <dbReference type="ARBA" id="ARBA00022729"/>
    </source>
</evidence>
<dbReference type="PROSITE" id="PS51184">
    <property type="entry name" value="JMJC"/>
    <property type="match status" value="1"/>
</dbReference>
<feature type="transmembrane region" description="Helical" evidence="36">
    <location>
        <begin position="291"/>
        <end position="313"/>
    </location>
</feature>
<keyword evidence="14" id="KW-0408">Iron</keyword>
<dbReference type="InterPro" id="IPR006028">
    <property type="entry name" value="GABAA/Glycine_rcpt"/>
</dbReference>
<keyword evidence="16" id="KW-0406">Ion transport</keyword>
<feature type="signal peptide" evidence="37">
    <location>
        <begin position="1"/>
        <end position="24"/>
    </location>
</feature>
<feature type="region of interest" description="Disordered" evidence="35">
    <location>
        <begin position="360"/>
        <end position="383"/>
    </location>
</feature>
<evidence type="ECO:0000256" key="24">
    <source>
        <dbReference type="ARBA" id="ARBA00023303"/>
    </source>
</evidence>
<feature type="chain" id="PRO_5041391794" description="Ribosomal oxygenase 2" evidence="37">
    <location>
        <begin position="25"/>
        <end position="1008"/>
    </location>
</feature>
<keyword evidence="19" id="KW-0804">Transcription</keyword>
<protein>
    <recommendedName>
        <fullName evidence="27">Ribosomal oxygenase 2</fullName>
        <ecNumber evidence="31">1.14.11.79</ecNumber>
    </recommendedName>
    <alternativeName>
        <fullName evidence="28">Bifunctional lysine-specific demethylase and histidyl-hydroxylase MINA</fullName>
    </alternativeName>
    <alternativeName>
        <fullName evidence="25">GABA(C) receptor</fullName>
    </alternativeName>
    <alternativeName>
        <fullName evidence="29">Histone lysine demethylase MINA</fullName>
    </alternativeName>
    <alternativeName>
        <fullName evidence="30">MYC-induced nuclear antigen</fullName>
    </alternativeName>
</protein>
<dbReference type="EMBL" id="JAATJV010374536">
    <property type="protein sequence ID" value="MBZ3880893.1"/>
    <property type="molecule type" value="Genomic_DNA"/>
</dbReference>
<dbReference type="Gene3D" id="1.10.10.1500">
    <property type="entry name" value="JmjC domain-containing ribosomal oxygenase (ROX), dimer domain"/>
    <property type="match status" value="1"/>
</dbReference>
<keyword evidence="23" id="KW-0539">Nucleus</keyword>
<evidence type="ECO:0000256" key="18">
    <source>
        <dbReference type="ARBA" id="ARBA00023157"/>
    </source>
</evidence>
<dbReference type="EC" id="1.14.11.79" evidence="31"/>
<evidence type="ECO:0000256" key="27">
    <source>
        <dbReference type="ARBA" id="ARBA00034334"/>
    </source>
</evidence>
<dbReference type="GO" id="GO:0005730">
    <property type="term" value="C:nucleolus"/>
    <property type="evidence" value="ECO:0007669"/>
    <property type="project" value="UniProtKB-SubCell"/>
</dbReference>
<feature type="region of interest" description="Disordered" evidence="35">
    <location>
        <begin position="545"/>
        <end position="567"/>
    </location>
</feature>
<keyword evidence="18" id="KW-1015">Disulfide bond</keyword>
<evidence type="ECO:0000256" key="19">
    <source>
        <dbReference type="ARBA" id="ARBA00023163"/>
    </source>
</evidence>
<comment type="similarity">
    <text evidence="26">Belongs to the ROX family. MINA53 subfamily.</text>
</comment>
<evidence type="ECO:0000313" key="39">
    <source>
        <dbReference type="EMBL" id="MBZ3880893.1"/>
    </source>
</evidence>
<keyword evidence="10 37" id="KW-0732">Signal</keyword>
<evidence type="ECO:0000256" key="3">
    <source>
        <dbReference type="ARBA" id="ARBA00004651"/>
    </source>
</evidence>
<keyword evidence="6" id="KW-0690">Ribosome biogenesis</keyword>
<evidence type="ECO:0000256" key="28">
    <source>
        <dbReference type="ARBA" id="ARBA00034359"/>
    </source>
</evidence>
<dbReference type="InterPro" id="IPR018000">
    <property type="entry name" value="Neurotransmitter_ion_chnl_CS"/>
</dbReference>
<dbReference type="Gene3D" id="2.60.120.650">
    <property type="entry name" value="Cupin"/>
    <property type="match status" value="1"/>
</dbReference>
<dbReference type="FunFam" id="2.70.170.10:FF:000007">
    <property type="entry name" value="Gamma-aminobutyric acid type A receptor rho2 subunit"/>
    <property type="match status" value="1"/>
</dbReference>
<keyword evidence="40" id="KW-1185">Reference proteome</keyword>
<comment type="catalytic activity">
    <reaction evidence="33">
        <text>L-histidyl-[ribosomal protein uL15] + 2-oxoglutarate + O2 = (3S)-3-hydroxy-L-histidyl-[ribosomal protein uL15] + succinate + CO2</text>
        <dbReference type="Rhea" id="RHEA:54024"/>
        <dbReference type="Rhea" id="RHEA-COMP:13760"/>
        <dbReference type="Rhea" id="RHEA-COMP:13761"/>
        <dbReference type="ChEBI" id="CHEBI:15379"/>
        <dbReference type="ChEBI" id="CHEBI:16526"/>
        <dbReference type="ChEBI" id="CHEBI:16810"/>
        <dbReference type="ChEBI" id="CHEBI:29979"/>
        <dbReference type="ChEBI" id="CHEBI:30031"/>
        <dbReference type="ChEBI" id="CHEBI:138021"/>
    </reaction>
</comment>
<dbReference type="GO" id="GO:0005230">
    <property type="term" value="F:extracellular ligand-gated monoatomic ion channel activity"/>
    <property type="evidence" value="ECO:0007669"/>
    <property type="project" value="InterPro"/>
</dbReference>